<evidence type="ECO:0000256" key="7">
    <source>
        <dbReference type="SAM" id="Phobius"/>
    </source>
</evidence>
<feature type="domain" description="Bacterial sugar transferase" evidence="8">
    <location>
        <begin position="280"/>
        <end position="463"/>
    </location>
</feature>
<dbReference type="NCBIfam" id="TIGR03023">
    <property type="entry name" value="WcaJ_sugtrans"/>
    <property type="match status" value="1"/>
</dbReference>
<evidence type="ECO:0000256" key="5">
    <source>
        <dbReference type="ARBA" id="ARBA00022989"/>
    </source>
</evidence>
<dbReference type="InterPro" id="IPR017475">
    <property type="entry name" value="EPS_sugar_tfrase"/>
</dbReference>
<keyword evidence="4 7" id="KW-0812">Transmembrane</keyword>
<dbReference type="InterPro" id="IPR017473">
    <property type="entry name" value="Undecaprenyl-P_gluc_Ptfrase"/>
</dbReference>
<feature type="transmembrane region" description="Helical" evidence="7">
    <location>
        <begin position="105"/>
        <end position="126"/>
    </location>
</feature>
<evidence type="ECO:0000256" key="1">
    <source>
        <dbReference type="ARBA" id="ARBA00004141"/>
    </source>
</evidence>
<keyword evidence="5 7" id="KW-1133">Transmembrane helix</keyword>
<name>A0A379E3W2_9BACT</name>
<gene>
    <name evidence="9" type="primary">wcaJ_2</name>
    <name evidence="9" type="ORF">NCTC13067_01061</name>
</gene>
<sequence length="470" mass="55027">MREYNGNDFIKWLVTFNDFIILNVTMLAFMLVSPEHSPAFIHTDPKLFFFFGNSAMVVAQLFHSTIVHLRHLTFHEMLLRVCKLVLTQAVLAAVFIHFMKGNHNLFRFTAEFGAVLFVLIMLARIIERWLLRWYRQRGGNSRSVLLVGKDPALINVYRELTNDPSTGYTISGYYADTPIDNLPGDISLEYKGTIEDLNRSMDPSVEIRPYDEIFCSMSHNDSEEIVRLMRFCDDHVIHFHYVPRMFANYQLKLRAERVGSLDLFTNHVEPLSNMGNKFIKRLFDIVVSSLVCILLLPFIPIIALCIKLQSPGPVFFRQKRTGLNGTSFWCYKFRSMHVNNQSDTAQATKDDPRKFPFGNFMRKTNLDEFPQFFNVLRGNMSIVGPRPHMIYHTELYSELIDKYMVRHFSKPGITGWAQVTGYRGETKDPRLMEERIKHDIWYIENWTFWLDMKIIFMTARSIIHPDKHAY</sequence>
<proteinExistence type="inferred from homology"/>
<dbReference type="Gene3D" id="3.40.50.720">
    <property type="entry name" value="NAD(P)-binding Rossmann-like Domain"/>
    <property type="match status" value="1"/>
</dbReference>
<dbReference type="RefSeq" id="WP_025067384.1">
    <property type="nucleotide sequence ID" value="NZ_CAUVPN010000009.1"/>
</dbReference>
<evidence type="ECO:0000259" key="8">
    <source>
        <dbReference type="Pfam" id="PF02397"/>
    </source>
</evidence>
<evidence type="ECO:0000256" key="4">
    <source>
        <dbReference type="ARBA" id="ARBA00022692"/>
    </source>
</evidence>
<dbReference type="PANTHER" id="PTHR30576:SF0">
    <property type="entry name" value="UNDECAPRENYL-PHOSPHATE N-ACETYLGALACTOSAMINYL 1-PHOSPHATE TRANSFERASE-RELATED"/>
    <property type="match status" value="1"/>
</dbReference>
<comment type="subcellular location">
    <subcellularLocation>
        <location evidence="1">Membrane</location>
        <topology evidence="1">Multi-pass membrane protein</topology>
    </subcellularLocation>
</comment>
<dbReference type="EMBL" id="UGTM01000001">
    <property type="protein sequence ID" value="SUB87393.1"/>
    <property type="molecule type" value="Genomic_DNA"/>
</dbReference>
<reference evidence="9 10" key="1">
    <citation type="submission" date="2018-06" db="EMBL/GenBank/DDBJ databases">
        <authorList>
            <consortium name="Pathogen Informatics"/>
            <person name="Doyle S."/>
        </authorList>
    </citation>
    <scope>NUCLEOTIDE SEQUENCE [LARGE SCALE GENOMIC DNA]</scope>
    <source>
        <strain evidence="9 10">NCTC13067</strain>
    </source>
</reference>
<feature type="transmembrane region" description="Helical" evidence="7">
    <location>
        <begin position="12"/>
        <end position="32"/>
    </location>
</feature>
<dbReference type="GO" id="GO:0016020">
    <property type="term" value="C:membrane"/>
    <property type="evidence" value="ECO:0007669"/>
    <property type="project" value="UniProtKB-SubCell"/>
</dbReference>
<dbReference type="NCBIfam" id="TIGR03025">
    <property type="entry name" value="EPS_sugtrans"/>
    <property type="match status" value="1"/>
</dbReference>
<keyword evidence="3 9" id="KW-0808">Transferase</keyword>
<comment type="similarity">
    <text evidence="2">Belongs to the bacterial sugar transferase family.</text>
</comment>
<dbReference type="Pfam" id="PF13727">
    <property type="entry name" value="CoA_binding_3"/>
    <property type="match status" value="1"/>
</dbReference>
<evidence type="ECO:0000313" key="9">
    <source>
        <dbReference type="EMBL" id="SUB87393.1"/>
    </source>
</evidence>
<feature type="transmembrane region" description="Helical" evidence="7">
    <location>
        <begin position="81"/>
        <end position="99"/>
    </location>
</feature>
<dbReference type="GO" id="GO:0016780">
    <property type="term" value="F:phosphotransferase activity, for other substituted phosphate groups"/>
    <property type="evidence" value="ECO:0007669"/>
    <property type="project" value="TreeGrafter"/>
</dbReference>
<evidence type="ECO:0000256" key="2">
    <source>
        <dbReference type="ARBA" id="ARBA00006464"/>
    </source>
</evidence>
<dbReference type="InterPro" id="IPR003362">
    <property type="entry name" value="Bact_transf"/>
</dbReference>
<dbReference type="AlphaFoldDB" id="A0A379E3W2"/>
<dbReference type="Pfam" id="PF02397">
    <property type="entry name" value="Bac_transf"/>
    <property type="match status" value="1"/>
</dbReference>
<evidence type="ECO:0000256" key="6">
    <source>
        <dbReference type="ARBA" id="ARBA00023136"/>
    </source>
</evidence>
<dbReference type="Proteomes" id="UP000255469">
    <property type="component" value="Unassembled WGS sequence"/>
</dbReference>
<dbReference type="PANTHER" id="PTHR30576">
    <property type="entry name" value="COLANIC BIOSYNTHESIS UDP-GLUCOSE LIPID CARRIER TRANSFERASE"/>
    <property type="match status" value="1"/>
</dbReference>
<feature type="transmembrane region" description="Helical" evidence="7">
    <location>
        <begin position="47"/>
        <end position="69"/>
    </location>
</feature>
<evidence type="ECO:0000313" key="10">
    <source>
        <dbReference type="Proteomes" id="UP000255469"/>
    </source>
</evidence>
<protein>
    <submittedName>
        <fullName evidence="9">Colanic biosynthesis UDP-glucose lipid carrier transferase</fullName>
    </submittedName>
</protein>
<keyword evidence="6 7" id="KW-0472">Membrane</keyword>
<organism evidence="9 10">
    <name type="scientific">Prevotella denticola</name>
    <dbReference type="NCBI Taxonomy" id="28129"/>
    <lineage>
        <taxon>Bacteria</taxon>
        <taxon>Pseudomonadati</taxon>
        <taxon>Bacteroidota</taxon>
        <taxon>Bacteroidia</taxon>
        <taxon>Bacteroidales</taxon>
        <taxon>Prevotellaceae</taxon>
        <taxon>Prevotella</taxon>
    </lineage>
</organism>
<feature type="transmembrane region" description="Helical" evidence="7">
    <location>
        <begin position="282"/>
        <end position="304"/>
    </location>
</feature>
<accession>A0A379E3W2</accession>
<evidence type="ECO:0000256" key="3">
    <source>
        <dbReference type="ARBA" id="ARBA00022679"/>
    </source>
</evidence>